<dbReference type="EMBL" id="FNPI01000001">
    <property type="protein sequence ID" value="SDY27336.1"/>
    <property type="molecule type" value="Genomic_DNA"/>
</dbReference>
<accession>A0A1H3IHP8</accession>
<dbReference type="GO" id="GO:0009055">
    <property type="term" value="F:electron transfer activity"/>
    <property type="evidence" value="ECO:0007669"/>
    <property type="project" value="InterPro"/>
</dbReference>
<dbReference type="Proteomes" id="UP000198935">
    <property type="component" value="Unassembled WGS sequence"/>
</dbReference>
<evidence type="ECO:0000313" key="3">
    <source>
        <dbReference type="Proteomes" id="UP000198935"/>
    </source>
</evidence>
<proteinExistence type="predicted"/>
<sequence>MKHLIVYCTSHGTTEKAAEILSKQLKGETIRVNLKMNKAPDLSIFDTVLIGGSIHAGNIQRTIKKFIRENEKQLYAKEVGLFLCCMYEGEKAKEQFNQAFPEKLRQHSSANSLFGGEFLMSKMNFIERKIIQKVSGTTTDTFNLDELAIEEFAEQVNALRMSTNI</sequence>
<protein>
    <submittedName>
        <fullName evidence="2">Menaquinone-dependent protoporphyrinogen oxidase</fullName>
    </submittedName>
</protein>
<evidence type="ECO:0000259" key="1">
    <source>
        <dbReference type="Pfam" id="PF12724"/>
    </source>
</evidence>
<gene>
    <name evidence="2" type="ORF">SAMN05421736_101835</name>
</gene>
<dbReference type="SUPFAM" id="SSF52218">
    <property type="entry name" value="Flavoproteins"/>
    <property type="match status" value="1"/>
</dbReference>
<dbReference type="InterPro" id="IPR029039">
    <property type="entry name" value="Flavoprotein-like_sf"/>
</dbReference>
<reference evidence="3" key="1">
    <citation type="submission" date="2016-10" db="EMBL/GenBank/DDBJ databases">
        <authorList>
            <person name="Varghese N."/>
            <person name="Submissions S."/>
        </authorList>
    </citation>
    <scope>NUCLEOTIDE SEQUENCE [LARGE SCALE GENOMIC DNA]</scope>
    <source>
        <strain evidence="3">SP</strain>
    </source>
</reference>
<dbReference type="PANTHER" id="PTHR38030">
    <property type="entry name" value="PROTOPORPHYRINOGEN IX DEHYDROGENASE [MENAQUINONE]"/>
    <property type="match status" value="1"/>
</dbReference>
<evidence type="ECO:0000313" key="2">
    <source>
        <dbReference type="EMBL" id="SDY27336.1"/>
    </source>
</evidence>
<keyword evidence="3" id="KW-1185">Reference proteome</keyword>
<dbReference type="Pfam" id="PF12724">
    <property type="entry name" value="Flavodoxin_5"/>
    <property type="match status" value="1"/>
</dbReference>
<dbReference type="STRING" id="1503961.SAMN05421736_101835"/>
<dbReference type="PROSITE" id="PS00201">
    <property type="entry name" value="FLAVODOXIN"/>
    <property type="match status" value="1"/>
</dbReference>
<organism evidence="2 3">
    <name type="scientific">Evansella caseinilytica</name>
    <dbReference type="NCBI Taxonomy" id="1503961"/>
    <lineage>
        <taxon>Bacteria</taxon>
        <taxon>Bacillati</taxon>
        <taxon>Bacillota</taxon>
        <taxon>Bacilli</taxon>
        <taxon>Bacillales</taxon>
        <taxon>Bacillaceae</taxon>
        <taxon>Evansella</taxon>
    </lineage>
</organism>
<dbReference type="AlphaFoldDB" id="A0A1H3IHP8"/>
<dbReference type="GO" id="GO:0006783">
    <property type="term" value="P:heme biosynthetic process"/>
    <property type="evidence" value="ECO:0007669"/>
    <property type="project" value="TreeGrafter"/>
</dbReference>
<dbReference type="GO" id="GO:0010181">
    <property type="term" value="F:FMN binding"/>
    <property type="evidence" value="ECO:0007669"/>
    <property type="project" value="InterPro"/>
</dbReference>
<feature type="domain" description="Flavodoxin" evidence="1">
    <location>
        <begin position="4"/>
        <end position="141"/>
    </location>
</feature>
<dbReference type="GO" id="GO:0070819">
    <property type="term" value="F:menaquinone-dependent protoporphyrinogen oxidase activity"/>
    <property type="evidence" value="ECO:0007669"/>
    <property type="project" value="TreeGrafter"/>
</dbReference>
<dbReference type="InterPro" id="IPR001226">
    <property type="entry name" value="Flavodoxin_CS"/>
</dbReference>
<name>A0A1H3IHP8_9BACI</name>
<dbReference type="InterPro" id="IPR026816">
    <property type="entry name" value="Flavodoxin_dom"/>
</dbReference>
<dbReference type="PANTHER" id="PTHR38030:SF2">
    <property type="entry name" value="PROTOPORPHYRINOGEN IX DEHYDROGENASE [QUINONE]"/>
    <property type="match status" value="1"/>
</dbReference>
<dbReference type="Gene3D" id="3.40.50.360">
    <property type="match status" value="1"/>
</dbReference>
<dbReference type="OrthoDB" id="2146857at2"/>
<dbReference type="InterPro" id="IPR052200">
    <property type="entry name" value="Protoporphyrinogen_IX_DH"/>
</dbReference>